<feature type="transmembrane region" description="Helical" evidence="2">
    <location>
        <begin position="27"/>
        <end position="49"/>
    </location>
</feature>
<feature type="coiled-coil region" evidence="1">
    <location>
        <begin position="87"/>
        <end position="114"/>
    </location>
</feature>
<accession>A0A975P307</accession>
<evidence type="ECO:0000313" key="3">
    <source>
        <dbReference type="EMBL" id="QWK88914.1"/>
    </source>
</evidence>
<reference evidence="3" key="1">
    <citation type="submission" date="2021-06" db="EMBL/GenBank/DDBJ databases">
        <title>Direct submission.</title>
        <authorList>
            <person name="Lee C.-S."/>
            <person name="Jin L."/>
        </authorList>
    </citation>
    <scope>NUCLEOTIDE SEQUENCE</scope>
    <source>
        <strain evidence="3">Con5</strain>
    </source>
</reference>
<dbReference type="Proteomes" id="UP000679352">
    <property type="component" value="Chromosome"/>
</dbReference>
<keyword evidence="2" id="KW-0812">Transmembrane</keyword>
<evidence type="ECO:0008006" key="5">
    <source>
        <dbReference type="Google" id="ProtNLM"/>
    </source>
</evidence>
<keyword evidence="2" id="KW-1133">Transmembrane helix</keyword>
<evidence type="ECO:0000256" key="2">
    <source>
        <dbReference type="SAM" id="Phobius"/>
    </source>
</evidence>
<dbReference type="RefSeq" id="WP_215506307.1">
    <property type="nucleotide sequence ID" value="NZ_CP076361.1"/>
</dbReference>
<gene>
    <name evidence="3" type="ORF">KM031_08395</name>
</gene>
<organism evidence="3 4">
    <name type="scientific">Gemmobacter fulvus</name>
    <dbReference type="NCBI Taxonomy" id="2840474"/>
    <lineage>
        <taxon>Bacteria</taxon>
        <taxon>Pseudomonadati</taxon>
        <taxon>Pseudomonadota</taxon>
        <taxon>Alphaproteobacteria</taxon>
        <taxon>Rhodobacterales</taxon>
        <taxon>Paracoccaceae</taxon>
        <taxon>Gemmobacter</taxon>
    </lineage>
</organism>
<dbReference type="KEGG" id="gfu:KM031_08395"/>
<protein>
    <recommendedName>
        <fullName evidence="5">Phage holin family protein</fullName>
    </recommendedName>
</protein>
<evidence type="ECO:0000256" key="1">
    <source>
        <dbReference type="SAM" id="Coils"/>
    </source>
</evidence>
<name>A0A975P307_9RHOB</name>
<dbReference type="AlphaFoldDB" id="A0A975P307"/>
<sequence>MFALMRLLAQIATQSAARRAEQTARKFALMVVALLLLLIGAGFLTAAGWSALHHWLGPVQASLWMGGGFVVLALILLALASRKPRPSDALALQVARAEAEARKAQAEAANLLAQLPKTIARAPALPLLGAFIGGLLLALKLRK</sequence>
<feature type="transmembrane region" description="Helical" evidence="2">
    <location>
        <begin position="61"/>
        <end position="80"/>
    </location>
</feature>
<evidence type="ECO:0000313" key="4">
    <source>
        <dbReference type="Proteomes" id="UP000679352"/>
    </source>
</evidence>
<keyword evidence="1" id="KW-0175">Coiled coil</keyword>
<dbReference type="EMBL" id="CP076361">
    <property type="protein sequence ID" value="QWK88914.1"/>
    <property type="molecule type" value="Genomic_DNA"/>
</dbReference>
<keyword evidence="2" id="KW-0472">Membrane</keyword>
<proteinExistence type="predicted"/>
<keyword evidence="4" id="KW-1185">Reference proteome</keyword>